<accession>A0A7S1BNY0</accession>
<sequence>MKDIYRLPVLSILFAAKSTKGFGFDSYPKVHPSLKESASAQEHLQISVKFDIGIDKESQERGPHLYLNGLELKFCNDDIALSPPEGNQNYPKLPGINGPRPNLSTGGKHLEVISSPSFIDHQGIQNVDFKNGCWEMLWREDAPAGTVVCGFDIPNKVNPDIVC</sequence>
<dbReference type="EMBL" id="HBFR01028652">
    <property type="protein sequence ID" value="CAD8893596.1"/>
    <property type="molecule type" value="Transcribed_RNA"/>
</dbReference>
<proteinExistence type="predicted"/>
<dbReference type="AlphaFoldDB" id="A0A7S1BNY0"/>
<name>A0A7S1BNY0_9STRA</name>
<gene>
    <name evidence="1" type="ORF">CHYS00102_LOCUS20805</name>
</gene>
<protein>
    <submittedName>
        <fullName evidence="1">Uncharacterized protein</fullName>
    </submittedName>
</protein>
<evidence type="ECO:0000313" key="1">
    <source>
        <dbReference type="EMBL" id="CAD8893596.1"/>
    </source>
</evidence>
<organism evidence="1">
    <name type="scientific">Corethron hystrix</name>
    <dbReference type="NCBI Taxonomy" id="216773"/>
    <lineage>
        <taxon>Eukaryota</taxon>
        <taxon>Sar</taxon>
        <taxon>Stramenopiles</taxon>
        <taxon>Ochrophyta</taxon>
        <taxon>Bacillariophyta</taxon>
        <taxon>Coscinodiscophyceae</taxon>
        <taxon>Corethrophycidae</taxon>
        <taxon>Corethrales</taxon>
        <taxon>Corethraceae</taxon>
        <taxon>Corethron</taxon>
    </lineage>
</organism>
<reference evidence="1" key="1">
    <citation type="submission" date="2021-01" db="EMBL/GenBank/DDBJ databases">
        <authorList>
            <person name="Corre E."/>
            <person name="Pelletier E."/>
            <person name="Niang G."/>
            <person name="Scheremetjew M."/>
            <person name="Finn R."/>
            <person name="Kale V."/>
            <person name="Holt S."/>
            <person name="Cochrane G."/>
            <person name="Meng A."/>
            <person name="Brown T."/>
            <person name="Cohen L."/>
        </authorList>
    </citation>
    <scope>NUCLEOTIDE SEQUENCE</scope>
    <source>
        <strain evidence="1">308</strain>
    </source>
</reference>